<feature type="transmembrane region" description="Helical" evidence="1">
    <location>
        <begin position="69"/>
        <end position="88"/>
    </location>
</feature>
<name>A0A0B3C335_9PSED</name>
<keyword evidence="4" id="KW-1185">Reference proteome</keyword>
<dbReference type="PATRIC" id="fig|706570.3.peg.2580"/>
<dbReference type="Proteomes" id="UP000030980">
    <property type="component" value="Unassembled WGS sequence"/>
</dbReference>
<dbReference type="EMBL" id="FTMC01000004">
    <property type="protein sequence ID" value="SIQ20035.1"/>
    <property type="molecule type" value="Genomic_DNA"/>
</dbReference>
<organism evidence="2 4">
    <name type="scientific">Pseudomonas flexibilis</name>
    <dbReference type="NCBI Taxonomy" id="706570"/>
    <lineage>
        <taxon>Bacteria</taxon>
        <taxon>Pseudomonadati</taxon>
        <taxon>Pseudomonadota</taxon>
        <taxon>Gammaproteobacteria</taxon>
        <taxon>Pseudomonadales</taxon>
        <taxon>Pseudomonadaceae</taxon>
        <taxon>Pseudomonas</taxon>
    </lineage>
</organism>
<dbReference type="RefSeq" id="WP_039561847.1">
    <property type="nucleotide sequence ID" value="NZ_FMUP01000001.1"/>
</dbReference>
<reference evidence="2 4" key="1">
    <citation type="submission" date="2014-11" db="EMBL/GenBank/DDBJ databases">
        <title>Genome sequence of Pseudomonas tuomuerensis JCM 14085.</title>
        <authorList>
            <person name="Shin S.-K."/>
            <person name="Yi H."/>
        </authorList>
    </citation>
    <scope>NUCLEOTIDE SEQUENCE [LARGE SCALE GENOMIC DNA]</scope>
    <source>
        <strain evidence="2 4">JCM 14085</strain>
    </source>
</reference>
<keyword evidence="1" id="KW-0812">Transmembrane</keyword>
<keyword evidence="1" id="KW-0472">Membrane</keyword>
<evidence type="ECO:0000313" key="3">
    <source>
        <dbReference type="EMBL" id="SIQ20035.1"/>
    </source>
</evidence>
<accession>A0A0B3C335</accession>
<evidence type="ECO:0000313" key="4">
    <source>
        <dbReference type="Proteomes" id="UP000030980"/>
    </source>
</evidence>
<dbReference type="AlphaFoldDB" id="A0A0B3C335"/>
<proteinExistence type="predicted"/>
<evidence type="ECO:0000313" key="5">
    <source>
        <dbReference type="Proteomes" id="UP000186079"/>
    </source>
</evidence>
<accession>A0A0B2D2S2</accession>
<reference evidence="3 5" key="2">
    <citation type="submission" date="2017-01" db="EMBL/GenBank/DDBJ databases">
        <authorList>
            <person name="Mah S.A."/>
            <person name="Swanson W.J."/>
            <person name="Moy G.W."/>
            <person name="Vacquier V.D."/>
        </authorList>
    </citation>
    <scope>NUCLEOTIDE SEQUENCE [LARGE SCALE GENOMIC DNA]</scope>
    <source>
        <strain evidence="3 5">ATCC 29606</strain>
    </source>
</reference>
<feature type="transmembrane region" description="Helical" evidence="1">
    <location>
        <begin position="39"/>
        <end position="57"/>
    </location>
</feature>
<evidence type="ECO:0000256" key="1">
    <source>
        <dbReference type="SAM" id="Phobius"/>
    </source>
</evidence>
<feature type="transmembrane region" description="Helical" evidence="1">
    <location>
        <begin position="148"/>
        <end position="170"/>
    </location>
</feature>
<keyword evidence="1" id="KW-1133">Transmembrane helix</keyword>
<feature type="transmembrane region" description="Helical" evidence="1">
    <location>
        <begin position="100"/>
        <end position="116"/>
    </location>
</feature>
<gene>
    <name evidence="2" type="ORF">PT85_07855</name>
    <name evidence="3" type="ORF">SAMN05421672_10425</name>
</gene>
<dbReference type="EMBL" id="JTAK01000002">
    <property type="protein sequence ID" value="KHO65932.1"/>
    <property type="molecule type" value="Genomic_DNA"/>
</dbReference>
<sequence length="231" mass="26145">MSLFRKKNSLAPAYSWRGTAAEPGILVHYRSDHHERSDTLFWCLSWLALLLHLHLFITDAHNLPQQAYRWLLIGSYALMFLAPAWLLARPLAWLPRSLQLGGQVLLVVLVHLLAHVDNQLWTLQGHHLGDLSRGAIMDFLRALNPLPLAAAFLLIQSLLRSLASLVILFAPRLPLPGLRVVLLTFLVATCAERLGYALGHYEHNRAVLRMAQGMPFHQPLLIDGYLKELRN</sequence>
<dbReference type="Proteomes" id="UP000186079">
    <property type="component" value="Unassembled WGS sequence"/>
</dbReference>
<protein>
    <submittedName>
        <fullName evidence="2">Uncharacterized protein</fullName>
    </submittedName>
</protein>
<evidence type="ECO:0000313" key="2">
    <source>
        <dbReference type="EMBL" id="KHO65932.1"/>
    </source>
</evidence>